<dbReference type="AlphaFoldDB" id="A0A916XNK5"/>
<keyword evidence="1" id="KW-0812">Transmembrane</keyword>
<accession>A0A916XNK5</accession>
<feature type="transmembrane region" description="Helical" evidence="1">
    <location>
        <begin position="21"/>
        <end position="38"/>
    </location>
</feature>
<evidence type="ECO:0000313" key="2">
    <source>
        <dbReference type="EMBL" id="GGC90168.1"/>
    </source>
</evidence>
<keyword evidence="1" id="KW-1133">Transmembrane helix</keyword>
<dbReference type="Proteomes" id="UP000637002">
    <property type="component" value="Unassembled WGS sequence"/>
</dbReference>
<feature type="transmembrane region" description="Helical" evidence="1">
    <location>
        <begin position="115"/>
        <end position="133"/>
    </location>
</feature>
<comment type="caution">
    <text evidence="2">The sequence shown here is derived from an EMBL/GenBank/DDBJ whole genome shotgun (WGS) entry which is preliminary data.</text>
</comment>
<proteinExistence type="predicted"/>
<dbReference type="RefSeq" id="WP_188612370.1">
    <property type="nucleotide sequence ID" value="NZ_BMGG01000011.1"/>
</dbReference>
<keyword evidence="1" id="KW-0472">Membrane</keyword>
<organism evidence="2 3">
    <name type="scientific">Chelatococcus reniformis</name>
    <dbReference type="NCBI Taxonomy" id="1494448"/>
    <lineage>
        <taxon>Bacteria</taxon>
        <taxon>Pseudomonadati</taxon>
        <taxon>Pseudomonadota</taxon>
        <taxon>Alphaproteobacteria</taxon>
        <taxon>Hyphomicrobiales</taxon>
        <taxon>Chelatococcaceae</taxon>
        <taxon>Chelatococcus</taxon>
    </lineage>
</organism>
<gene>
    <name evidence="2" type="ORF">GCM10010994_55020</name>
</gene>
<reference evidence="2" key="2">
    <citation type="submission" date="2020-09" db="EMBL/GenBank/DDBJ databases">
        <authorList>
            <person name="Sun Q."/>
            <person name="Zhou Y."/>
        </authorList>
    </citation>
    <scope>NUCLEOTIDE SEQUENCE</scope>
    <source>
        <strain evidence="2">CGMCC 1.12919</strain>
    </source>
</reference>
<name>A0A916XNK5_9HYPH</name>
<evidence type="ECO:0000256" key="1">
    <source>
        <dbReference type="SAM" id="Phobius"/>
    </source>
</evidence>
<keyword evidence="3" id="KW-1185">Reference proteome</keyword>
<protein>
    <submittedName>
        <fullName evidence="2">Uncharacterized protein</fullName>
    </submittedName>
</protein>
<feature type="transmembrane region" description="Helical" evidence="1">
    <location>
        <begin position="58"/>
        <end position="77"/>
    </location>
</feature>
<sequence length="146" mass="15420">MIVVRRMVVDLGKHFAVRASEWGLAGMAAGYGVALLWPGDTFGTSASYSFMAALANEATWGLAALTIGLIRLMALFINGTYRRSPLIRAGTAFLCVGLWTAIALGLSAGDARAPATGLAIYPVLAALDIWNVYRSMRDGGEHGGRT</sequence>
<evidence type="ECO:0000313" key="3">
    <source>
        <dbReference type="Proteomes" id="UP000637002"/>
    </source>
</evidence>
<dbReference type="EMBL" id="BMGG01000011">
    <property type="protein sequence ID" value="GGC90168.1"/>
    <property type="molecule type" value="Genomic_DNA"/>
</dbReference>
<reference evidence="2" key="1">
    <citation type="journal article" date="2014" name="Int. J. Syst. Evol. Microbiol.">
        <title>Complete genome sequence of Corynebacterium casei LMG S-19264T (=DSM 44701T), isolated from a smear-ripened cheese.</title>
        <authorList>
            <consortium name="US DOE Joint Genome Institute (JGI-PGF)"/>
            <person name="Walter F."/>
            <person name="Albersmeier A."/>
            <person name="Kalinowski J."/>
            <person name="Ruckert C."/>
        </authorList>
    </citation>
    <scope>NUCLEOTIDE SEQUENCE</scope>
    <source>
        <strain evidence="2">CGMCC 1.12919</strain>
    </source>
</reference>
<feature type="transmembrane region" description="Helical" evidence="1">
    <location>
        <begin position="89"/>
        <end position="109"/>
    </location>
</feature>